<dbReference type="OrthoDB" id="9805408at2"/>
<feature type="binding site" evidence="3">
    <location>
        <position position="150"/>
    </location>
    <ligand>
        <name>substrate</name>
    </ligand>
</feature>
<dbReference type="UniPathway" id="UPA00034">
    <property type="reaction ID" value="UER00025"/>
</dbReference>
<dbReference type="PANTHER" id="PTHR31689:SF0">
    <property type="entry name" value="DIAMINOPIMELATE EPIMERASE"/>
    <property type="match status" value="1"/>
</dbReference>
<feature type="binding site" evidence="3">
    <location>
        <position position="183"/>
    </location>
    <ligand>
        <name>substrate</name>
    </ligand>
</feature>
<name>A0A1B3ZET9_9SPHN</name>
<evidence type="ECO:0000256" key="3">
    <source>
        <dbReference type="HAMAP-Rule" id="MF_00197"/>
    </source>
</evidence>
<feature type="binding site" evidence="3">
    <location>
        <position position="64"/>
    </location>
    <ligand>
        <name>substrate</name>
    </ligand>
</feature>
<evidence type="ECO:0000256" key="2">
    <source>
        <dbReference type="ARBA" id="ARBA00023235"/>
    </source>
</evidence>
<feature type="binding site" evidence="3">
    <location>
        <begin position="211"/>
        <end position="212"/>
    </location>
    <ligand>
        <name>substrate</name>
    </ligand>
</feature>
<dbReference type="Pfam" id="PF01678">
    <property type="entry name" value="DAP_epimerase"/>
    <property type="match status" value="2"/>
</dbReference>
<organism evidence="5 6">
    <name type="scientific">Sphingomonas panacis</name>
    <dbReference type="NCBI Taxonomy" id="1560345"/>
    <lineage>
        <taxon>Bacteria</taxon>
        <taxon>Pseudomonadati</taxon>
        <taxon>Pseudomonadota</taxon>
        <taxon>Alphaproteobacteria</taxon>
        <taxon>Sphingomonadales</taxon>
        <taxon>Sphingomonadaceae</taxon>
        <taxon>Sphingomonas</taxon>
    </lineage>
</organism>
<comment type="subcellular location">
    <subcellularLocation>
        <location evidence="3">Cytoplasm</location>
    </subcellularLocation>
</comment>
<evidence type="ECO:0000256" key="4">
    <source>
        <dbReference type="NCBIfam" id="TIGR00652"/>
    </source>
</evidence>
<comment type="pathway">
    <text evidence="3">Amino-acid biosynthesis; L-lysine biosynthesis via DAP pathway; DL-2,6-diaminopimelate from LL-2,6-diaminopimelate: step 1/1.</text>
</comment>
<feature type="active site" description="Proton donor" evidence="3">
    <location>
        <position position="73"/>
    </location>
</feature>
<dbReference type="HAMAP" id="MF_00197">
    <property type="entry name" value="DAP_epimerase"/>
    <property type="match status" value="1"/>
</dbReference>
<dbReference type="GO" id="GO:0005829">
    <property type="term" value="C:cytosol"/>
    <property type="evidence" value="ECO:0007669"/>
    <property type="project" value="TreeGrafter"/>
</dbReference>
<feature type="site" description="Could be important to modulate the pK values of the two catalytic cysteine residues" evidence="3">
    <location>
        <position position="152"/>
    </location>
</feature>
<keyword evidence="3" id="KW-0028">Amino-acid biosynthesis</keyword>
<comment type="subunit">
    <text evidence="3">Homodimer.</text>
</comment>
<keyword evidence="3" id="KW-0457">Lysine biosynthesis</keyword>
<evidence type="ECO:0000313" key="5">
    <source>
        <dbReference type="EMBL" id="AOH85950.1"/>
    </source>
</evidence>
<dbReference type="EC" id="5.1.1.7" evidence="3 4"/>
<gene>
    <name evidence="3" type="primary">dapF</name>
    <name evidence="5" type="ORF">AWL63_20305</name>
</gene>
<feature type="binding site" evidence="3">
    <location>
        <begin position="201"/>
        <end position="202"/>
    </location>
    <ligand>
        <name>substrate</name>
    </ligand>
</feature>
<dbReference type="EMBL" id="CP014168">
    <property type="protein sequence ID" value="AOH85950.1"/>
    <property type="molecule type" value="Genomic_DNA"/>
</dbReference>
<dbReference type="PANTHER" id="PTHR31689">
    <property type="entry name" value="DIAMINOPIMELATE EPIMERASE, CHLOROPLASTIC"/>
    <property type="match status" value="1"/>
</dbReference>
<comment type="caution">
    <text evidence="3">Lacks conserved residue(s) required for the propagation of feature annotation.</text>
</comment>
<dbReference type="KEGG" id="span:AWL63_20305"/>
<protein>
    <recommendedName>
        <fullName evidence="3 4">Diaminopimelate epimerase</fullName>
        <shortName evidence="3">DAP epimerase</shortName>
        <ecNumber evidence="3 4">5.1.1.7</ecNumber>
    </recommendedName>
    <alternativeName>
        <fullName evidence="3">PLP-independent amino acid racemase</fullName>
    </alternativeName>
</protein>
<reference evidence="5 6" key="1">
    <citation type="submission" date="2016-01" db="EMBL/GenBank/DDBJ databases">
        <title>Complete genome and mega plasmid sequence of Sphingomonas panacis DCY99 elicits systemic resistance in rice to Xanthomonas oryzae.</title>
        <authorList>
            <person name="Kim Y.J."/>
            <person name="Yang D.C."/>
            <person name="Sing P."/>
        </authorList>
    </citation>
    <scope>NUCLEOTIDE SEQUENCE [LARGE SCALE GENOMIC DNA]</scope>
    <source>
        <strain evidence="5 6">DCY99</strain>
    </source>
</reference>
<keyword evidence="6" id="KW-1185">Reference proteome</keyword>
<comment type="similarity">
    <text evidence="1 3">Belongs to the diaminopimelate epimerase family.</text>
</comment>
<evidence type="ECO:0000313" key="6">
    <source>
        <dbReference type="Proteomes" id="UP000094256"/>
    </source>
</evidence>
<dbReference type="GO" id="GO:0008837">
    <property type="term" value="F:diaminopimelate epimerase activity"/>
    <property type="evidence" value="ECO:0007669"/>
    <property type="project" value="UniProtKB-UniRule"/>
</dbReference>
<dbReference type="SUPFAM" id="SSF54506">
    <property type="entry name" value="Diaminopimelate epimerase-like"/>
    <property type="match status" value="2"/>
</dbReference>
<feature type="binding site" evidence="3">
    <location>
        <position position="46"/>
    </location>
    <ligand>
        <name>substrate</name>
    </ligand>
</feature>
<dbReference type="NCBIfam" id="TIGR00652">
    <property type="entry name" value="DapF"/>
    <property type="match status" value="1"/>
</dbReference>
<dbReference type="AlphaFoldDB" id="A0A1B3ZET9"/>
<proteinExistence type="inferred from homology"/>
<keyword evidence="2 3" id="KW-0413">Isomerase</keyword>
<comment type="function">
    <text evidence="3">Catalyzes the stereoinversion of LL-2,6-diaminopimelate (L,L-DAP) to meso-diaminopimelate (meso-DAP), a precursor of L-lysine and an essential component of the bacterial peptidoglycan.</text>
</comment>
<comment type="catalytic activity">
    <reaction evidence="3">
        <text>(2S,6S)-2,6-diaminopimelate = meso-2,6-diaminopimelate</text>
        <dbReference type="Rhea" id="RHEA:15393"/>
        <dbReference type="ChEBI" id="CHEBI:57609"/>
        <dbReference type="ChEBI" id="CHEBI:57791"/>
        <dbReference type="EC" id="5.1.1.7"/>
    </reaction>
</comment>
<dbReference type="InterPro" id="IPR001653">
    <property type="entry name" value="DAP_epimerase_DapF"/>
</dbReference>
<keyword evidence="3" id="KW-0963">Cytoplasm</keyword>
<dbReference type="Gene3D" id="3.10.310.10">
    <property type="entry name" value="Diaminopimelate Epimerase, Chain A, domain 1"/>
    <property type="match status" value="2"/>
</dbReference>
<evidence type="ECO:0000256" key="1">
    <source>
        <dbReference type="ARBA" id="ARBA00010219"/>
    </source>
</evidence>
<accession>A0A1B3ZET9</accession>
<dbReference type="Proteomes" id="UP000094256">
    <property type="component" value="Chromosome"/>
</dbReference>
<feature type="site" description="Could be important to modulate the pK values of the two catalytic cysteine residues" evidence="3">
    <location>
        <position position="201"/>
    </location>
</feature>
<sequence length="266" mass="29049">MMIAFEKMHANGDDFIVVDLRHRDVPLPPELIRRLGDRERGIGFRQLAAISRCDDATARLLFWNADGTPLDACGSATRGVALKLMEESGTDAVTIRTGRGLLHCSRRGRTQIAVDMGPPLLHWSEIPLATPMETEILPLVGDPAACSMGNPHCTFFVEHVEQVDVEVRGRAIETDPLFPEKTNVHFVQILARDRIRLRIWERGAGISSGSGSCSCAAVVNGIRRGLLAETVEVQCDGGVLGVSWNGTDGVYLIGPVEPVFRGEWIS</sequence>
<dbReference type="STRING" id="1560345.AWL63_20305"/>
<dbReference type="GO" id="GO:0009089">
    <property type="term" value="P:lysine biosynthetic process via diaminopimelate"/>
    <property type="evidence" value="ECO:0007669"/>
    <property type="project" value="UniProtKB-UniRule"/>
</dbReference>